<dbReference type="EMBL" id="AVOT02024302">
    <property type="protein sequence ID" value="MBW0514911.1"/>
    <property type="molecule type" value="Genomic_DNA"/>
</dbReference>
<name>A0A9Q3E9T5_9BASI</name>
<dbReference type="Proteomes" id="UP000765509">
    <property type="component" value="Unassembled WGS sequence"/>
</dbReference>
<sequence>MTVDRVESFESIRQALTTSPLLLMPYSKLPFKLYIESSGYGLGAAIHQVQIINDKPIEGPICFISKQIKPTEARYGASQMEDLCLVWALNKLNYFLEGCFFEVLKYFTAYKSLLNIKTPKRHSLRW</sequence>
<dbReference type="PANTHER" id="PTHR37984:SF5">
    <property type="entry name" value="PROTEIN NYNRIN-LIKE"/>
    <property type="match status" value="1"/>
</dbReference>
<evidence type="ECO:0000313" key="3">
    <source>
        <dbReference type="EMBL" id="MBW0514911.1"/>
    </source>
</evidence>
<dbReference type="InterPro" id="IPR050951">
    <property type="entry name" value="Retrovirus_Pol_polyprotein"/>
</dbReference>
<dbReference type="SUPFAM" id="SSF56672">
    <property type="entry name" value="DNA/RNA polymerases"/>
    <property type="match status" value="1"/>
</dbReference>
<dbReference type="Pfam" id="PF17919">
    <property type="entry name" value="RT_RNaseH_2"/>
    <property type="match status" value="1"/>
</dbReference>
<proteinExistence type="predicted"/>
<gene>
    <name evidence="3" type="ORF">O181_054626</name>
</gene>
<evidence type="ECO:0000256" key="1">
    <source>
        <dbReference type="ARBA" id="ARBA00023268"/>
    </source>
</evidence>
<dbReference type="PANTHER" id="PTHR37984">
    <property type="entry name" value="PROTEIN CBG26694"/>
    <property type="match status" value="1"/>
</dbReference>
<comment type="caution">
    <text evidence="3">The sequence shown here is derived from an EMBL/GenBank/DDBJ whole genome shotgun (WGS) entry which is preliminary data.</text>
</comment>
<accession>A0A9Q3E9T5</accession>
<dbReference type="AlphaFoldDB" id="A0A9Q3E9T5"/>
<dbReference type="OrthoDB" id="425619at2759"/>
<organism evidence="3 4">
    <name type="scientific">Austropuccinia psidii MF-1</name>
    <dbReference type="NCBI Taxonomy" id="1389203"/>
    <lineage>
        <taxon>Eukaryota</taxon>
        <taxon>Fungi</taxon>
        <taxon>Dikarya</taxon>
        <taxon>Basidiomycota</taxon>
        <taxon>Pucciniomycotina</taxon>
        <taxon>Pucciniomycetes</taxon>
        <taxon>Pucciniales</taxon>
        <taxon>Sphaerophragmiaceae</taxon>
        <taxon>Austropuccinia</taxon>
    </lineage>
</organism>
<dbReference type="InterPro" id="IPR041577">
    <property type="entry name" value="RT_RNaseH_2"/>
</dbReference>
<evidence type="ECO:0000259" key="2">
    <source>
        <dbReference type="Pfam" id="PF17919"/>
    </source>
</evidence>
<evidence type="ECO:0000313" key="4">
    <source>
        <dbReference type="Proteomes" id="UP000765509"/>
    </source>
</evidence>
<feature type="domain" description="Reverse transcriptase/retrotransposon-derived protein RNase H-like" evidence="2">
    <location>
        <begin position="4"/>
        <end position="103"/>
    </location>
</feature>
<dbReference type="GO" id="GO:0003824">
    <property type="term" value="F:catalytic activity"/>
    <property type="evidence" value="ECO:0007669"/>
    <property type="project" value="UniProtKB-KW"/>
</dbReference>
<keyword evidence="1" id="KW-0511">Multifunctional enzyme</keyword>
<dbReference type="InterPro" id="IPR043502">
    <property type="entry name" value="DNA/RNA_pol_sf"/>
</dbReference>
<keyword evidence="4" id="KW-1185">Reference proteome</keyword>
<reference evidence="3" key="1">
    <citation type="submission" date="2021-03" db="EMBL/GenBank/DDBJ databases">
        <title>Draft genome sequence of rust myrtle Austropuccinia psidii MF-1, a brazilian biotype.</title>
        <authorList>
            <person name="Quecine M.C."/>
            <person name="Pachon D.M.R."/>
            <person name="Bonatelli M.L."/>
            <person name="Correr F.H."/>
            <person name="Franceschini L.M."/>
            <person name="Leite T.F."/>
            <person name="Margarido G.R.A."/>
            <person name="Almeida C.A."/>
            <person name="Ferrarezi J.A."/>
            <person name="Labate C.A."/>
        </authorList>
    </citation>
    <scope>NUCLEOTIDE SEQUENCE</scope>
    <source>
        <strain evidence="3">MF-1</strain>
    </source>
</reference>
<protein>
    <recommendedName>
        <fullName evidence="2">Reverse transcriptase/retrotransposon-derived protein RNase H-like domain-containing protein</fullName>
    </recommendedName>
</protein>